<dbReference type="InterPro" id="IPR005467">
    <property type="entry name" value="His_kinase_dom"/>
</dbReference>
<keyword evidence="9" id="KW-0732">Signal</keyword>
<dbReference type="Pfam" id="PF01627">
    <property type="entry name" value="Hpt"/>
    <property type="match status" value="1"/>
</dbReference>
<keyword evidence="10" id="KW-0418">Kinase</keyword>
<dbReference type="EMBL" id="CP016022">
    <property type="protein sequence ID" value="ANJ71984.1"/>
    <property type="molecule type" value="Genomic_DNA"/>
</dbReference>
<keyword evidence="5" id="KW-0997">Cell inner membrane</keyword>
<evidence type="ECO:0000256" key="3">
    <source>
        <dbReference type="ARBA" id="ARBA00012438"/>
    </source>
</evidence>
<evidence type="ECO:0000256" key="16">
    <source>
        <dbReference type="ARBA" id="ARBA00058004"/>
    </source>
</evidence>
<dbReference type="PANTHER" id="PTHR43047">
    <property type="entry name" value="TWO-COMPONENT HISTIDINE PROTEIN KINASE"/>
    <property type="match status" value="1"/>
</dbReference>
<reference evidence="19" key="1">
    <citation type="submission" date="2016-06" db="EMBL/GenBank/DDBJ databases">
        <authorList>
            <person name="Xu Y."/>
            <person name="Nagy A."/>
            <person name="Yan X."/>
            <person name="Kim S.W."/>
            <person name="Haley B."/>
            <person name="Liu N.T."/>
            <person name="Nou X."/>
        </authorList>
    </citation>
    <scope>NUCLEOTIDE SEQUENCE [LARGE SCALE GENOMIC DNA]</scope>
    <source>
        <strain evidence="19">ATCC 49129</strain>
    </source>
</reference>
<gene>
    <name evidence="18" type="ORF">A9Y76_05680</name>
</gene>
<dbReference type="InterPro" id="IPR036097">
    <property type="entry name" value="HisK_dim/P_sf"/>
</dbReference>
<dbReference type="InterPro" id="IPR008207">
    <property type="entry name" value="Sig_transdc_His_kin_Hpt_dom"/>
</dbReference>
<dbReference type="FunFam" id="3.30.565.10:FF:000010">
    <property type="entry name" value="Sensor histidine kinase RcsC"/>
    <property type="match status" value="1"/>
</dbReference>
<dbReference type="CDD" id="cd16922">
    <property type="entry name" value="HATPase_EvgS-ArcB-TorS-like"/>
    <property type="match status" value="1"/>
</dbReference>
<dbReference type="Gene3D" id="3.30.450.20">
    <property type="entry name" value="PAS domain"/>
    <property type="match status" value="1"/>
</dbReference>
<dbReference type="GO" id="GO:0005886">
    <property type="term" value="C:plasma membrane"/>
    <property type="evidence" value="ECO:0007669"/>
    <property type="project" value="UniProtKB-SubCell"/>
</dbReference>
<evidence type="ECO:0000256" key="17">
    <source>
        <dbReference type="ARBA" id="ARBA00070152"/>
    </source>
</evidence>
<evidence type="ECO:0000256" key="11">
    <source>
        <dbReference type="ARBA" id="ARBA00022840"/>
    </source>
</evidence>
<keyword evidence="13" id="KW-0902">Two-component regulatory system</keyword>
<dbReference type="Pfam" id="PF02518">
    <property type="entry name" value="HATPase_c"/>
    <property type="match status" value="1"/>
</dbReference>
<dbReference type="Gene3D" id="3.30.565.10">
    <property type="entry name" value="Histidine kinase-like ATPase, C-terminal domain"/>
    <property type="match status" value="1"/>
</dbReference>
<evidence type="ECO:0000256" key="4">
    <source>
        <dbReference type="ARBA" id="ARBA00022475"/>
    </source>
</evidence>
<dbReference type="InterPro" id="IPR003594">
    <property type="entry name" value="HATPase_dom"/>
</dbReference>
<dbReference type="PROSITE" id="PS50110">
    <property type="entry name" value="RESPONSE_REGULATORY"/>
    <property type="match status" value="1"/>
</dbReference>
<dbReference type="OrthoDB" id="9796305at2"/>
<dbReference type="SUPFAM" id="SSF47384">
    <property type="entry name" value="Homodimeric domain of signal transducing histidine kinase"/>
    <property type="match status" value="1"/>
</dbReference>
<keyword evidence="11" id="KW-0067">ATP-binding</keyword>
<comment type="function">
    <text evidence="16">Member of the two-component regulatory system BvgS/BvgA. Phosphorylates BvgA via a four-step phosphorelay in response to environmental signals.</text>
</comment>
<dbReference type="EC" id="2.7.13.3" evidence="3"/>
<evidence type="ECO:0000256" key="7">
    <source>
        <dbReference type="ARBA" id="ARBA00022679"/>
    </source>
</evidence>
<dbReference type="AlphaFoldDB" id="A0A191ZV57"/>
<name>A0A191ZV57_9RALS</name>
<keyword evidence="6" id="KW-0597">Phosphoprotein</keyword>
<dbReference type="InterPro" id="IPR004358">
    <property type="entry name" value="Sig_transdc_His_kin-like_C"/>
</dbReference>
<dbReference type="Gene3D" id="3.40.50.2300">
    <property type="match status" value="1"/>
</dbReference>
<comment type="subcellular location">
    <subcellularLocation>
        <location evidence="2">Cell inner membrane</location>
        <topology evidence="2">Multi-pass membrane protein</topology>
    </subcellularLocation>
</comment>
<evidence type="ECO:0000313" key="19">
    <source>
        <dbReference type="Proteomes" id="UP000078572"/>
    </source>
</evidence>
<keyword evidence="14" id="KW-0843">Virulence</keyword>
<evidence type="ECO:0000256" key="1">
    <source>
        <dbReference type="ARBA" id="ARBA00000085"/>
    </source>
</evidence>
<dbReference type="SMART" id="SM00448">
    <property type="entry name" value="REC"/>
    <property type="match status" value="1"/>
</dbReference>
<dbReference type="InterPro" id="IPR001789">
    <property type="entry name" value="Sig_transdc_resp-reg_receiver"/>
</dbReference>
<evidence type="ECO:0000256" key="14">
    <source>
        <dbReference type="ARBA" id="ARBA00023026"/>
    </source>
</evidence>
<evidence type="ECO:0000256" key="2">
    <source>
        <dbReference type="ARBA" id="ARBA00004429"/>
    </source>
</evidence>
<dbReference type="PROSITE" id="PS50894">
    <property type="entry name" value="HPT"/>
    <property type="match status" value="1"/>
</dbReference>
<evidence type="ECO:0000256" key="13">
    <source>
        <dbReference type="ARBA" id="ARBA00023012"/>
    </source>
</evidence>
<keyword evidence="4" id="KW-1003">Cell membrane</keyword>
<evidence type="ECO:0000313" key="18">
    <source>
        <dbReference type="EMBL" id="ANJ71984.1"/>
    </source>
</evidence>
<dbReference type="PRINTS" id="PR00344">
    <property type="entry name" value="BCTRLSENSOR"/>
</dbReference>
<evidence type="ECO:0000256" key="15">
    <source>
        <dbReference type="ARBA" id="ARBA00023136"/>
    </source>
</evidence>
<dbReference type="InterPro" id="IPR003661">
    <property type="entry name" value="HisK_dim/P_dom"/>
</dbReference>
<keyword evidence="7" id="KW-0808">Transferase</keyword>
<dbReference type="Pfam" id="PF00512">
    <property type="entry name" value="HisKA"/>
    <property type="match status" value="1"/>
</dbReference>
<dbReference type="GO" id="GO:0000155">
    <property type="term" value="F:phosphorelay sensor kinase activity"/>
    <property type="evidence" value="ECO:0007669"/>
    <property type="project" value="InterPro"/>
</dbReference>
<dbReference type="SUPFAM" id="SSF52172">
    <property type="entry name" value="CheY-like"/>
    <property type="match status" value="1"/>
</dbReference>
<dbReference type="RefSeq" id="WP_064802616.1">
    <property type="nucleotide sequence ID" value="NZ_CP016022.1"/>
</dbReference>
<dbReference type="CDD" id="cd17546">
    <property type="entry name" value="REC_hyHK_CKI1_RcsC-like"/>
    <property type="match status" value="1"/>
</dbReference>
<accession>A0A191ZV57</accession>
<dbReference type="PROSITE" id="PS50109">
    <property type="entry name" value="HIS_KIN"/>
    <property type="match status" value="1"/>
</dbReference>
<dbReference type="SUPFAM" id="SSF47226">
    <property type="entry name" value="Histidine-containing phosphotransfer domain, HPT domain"/>
    <property type="match status" value="1"/>
</dbReference>
<dbReference type="SUPFAM" id="SSF55874">
    <property type="entry name" value="ATPase domain of HSP90 chaperone/DNA topoisomerase II/histidine kinase"/>
    <property type="match status" value="1"/>
</dbReference>
<evidence type="ECO:0000256" key="6">
    <source>
        <dbReference type="ARBA" id="ARBA00022553"/>
    </source>
</evidence>
<dbReference type="Gene3D" id="1.10.287.130">
    <property type="match status" value="1"/>
</dbReference>
<keyword evidence="15" id="KW-0472">Membrane</keyword>
<dbReference type="InterPro" id="IPR036641">
    <property type="entry name" value="HPT_dom_sf"/>
</dbReference>
<dbReference type="SMART" id="SM00388">
    <property type="entry name" value="HisKA"/>
    <property type="match status" value="1"/>
</dbReference>
<proteinExistence type="predicted"/>
<dbReference type="Pfam" id="PF00072">
    <property type="entry name" value="Response_reg"/>
    <property type="match status" value="1"/>
</dbReference>
<dbReference type="Gene3D" id="1.20.120.160">
    <property type="entry name" value="HPT domain"/>
    <property type="match status" value="1"/>
</dbReference>
<keyword evidence="12" id="KW-1133">Transmembrane helix</keyword>
<evidence type="ECO:0000256" key="10">
    <source>
        <dbReference type="ARBA" id="ARBA00022777"/>
    </source>
</evidence>
<keyword evidence="8" id="KW-0812">Transmembrane</keyword>
<dbReference type="InterPro" id="IPR011006">
    <property type="entry name" value="CheY-like_superfamily"/>
</dbReference>
<evidence type="ECO:0000256" key="8">
    <source>
        <dbReference type="ARBA" id="ARBA00022692"/>
    </source>
</evidence>
<dbReference type="CDD" id="cd00082">
    <property type="entry name" value="HisKA"/>
    <property type="match status" value="1"/>
</dbReference>
<dbReference type="STRING" id="190721.ACS15_1233"/>
<comment type="catalytic activity">
    <reaction evidence="1">
        <text>ATP + protein L-histidine = ADP + protein N-phospho-L-histidine.</text>
        <dbReference type="EC" id="2.7.13.3"/>
    </reaction>
</comment>
<dbReference type="GeneID" id="61525507"/>
<sequence length="991" mass="106994">MPNAQSSTVLTAMRRFRRSALFGGGIVLTVMALLTFGIAVASMVHSHNEQQRRELAIEGQRMASEVTKAEIVLRSTIYMAELVWNQRAAEEPSDAARFKADGGRLVRQNDSGLHSVLFASAGPDSPAPELARFTALTDRVSRTLAATASIQGYRFTTYVYTPSRDFVAMSPFPWPDQAKLDAALANRPAFFAALTQDAAGESVAPASIYDPRNGLHAVRWLEPYRNPLTGESAIRMSIYGLDADGKPFAVFVCELPINAVLAPLSTDRFDGTFAVLGAAGAPIAITADGDRRHEVLTALRELSGVSKGVSLQRASNGVFMVSTPPGMAGGRVVYAFTWRDVLAGVWPEIRLTTLLTAGLIAALWIMLWWFNRRVFAPTLERSERFVEIERLNRILIETAPIGLGVIDARTGEPMLSSPVMNEVAGRAVVQAPSLSAEIAQRYATHGGAGIVRDDLALDTVDGNAIDLAVNVAPAHYHKASVLVTAFTDITDKKRTEQALREAKQAADDANRAKSTFLSTMSHEIRTPLNAILGNLELIQRMPLEPAMGERLQSVTSSSNALLGIINDVLDFSKIEAGQVSIESIPFDAAAVVREVAAIFEPIAQEKGLQFDCIVDDSVAPWYAGDPTRLRQIASNLLSNAIKFTNKGDVLIEIYAKEDSAGRQGIVIGVSDSGIGMSPEQQARLFEPFVQADSTISRRFGGSGLGLALCRRLVDLMGGTISLRSAPGDGSQFTVTLPFAPTESPADIKNDAQPAASAQSLQPGSVSVLAVDDQASNRELIRMQLESLGYQVTLADSGGEALRRFNERHYDILLTDLSMPGMDGYALARCLRAQGATQPIIALTAHAAIEEHQRCVQEGIDAVLVKPILLKALDTTLRRMVRSDTQTAPTAASRENIGEGRLPERVLAALKGSTHELLESLHVALSTDDREATLRHLHAMRGTFAMVHEQAVADACAEMEQQAKRGDDLQALQPGLDRLVQLTQETLARRAA</sequence>
<protein>
    <recommendedName>
        <fullName evidence="17">Virulence sensor protein BvgS</fullName>
        <ecNumber evidence="3">2.7.13.3</ecNumber>
    </recommendedName>
</protein>
<evidence type="ECO:0000256" key="5">
    <source>
        <dbReference type="ARBA" id="ARBA00022519"/>
    </source>
</evidence>
<evidence type="ECO:0000256" key="12">
    <source>
        <dbReference type="ARBA" id="ARBA00022989"/>
    </source>
</evidence>
<dbReference type="InterPro" id="IPR036890">
    <property type="entry name" value="HATPase_C_sf"/>
</dbReference>
<organism evidence="18 19">
    <name type="scientific">Ralstonia insidiosa</name>
    <dbReference type="NCBI Taxonomy" id="190721"/>
    <lineage>
        <taxon>Bacteria</taxon>
        <taxon>Pseudomonadati</taxon>
        <taxon>Pseudomonadota</taxon>
        <taxon>Betaproteobacteria</taxon>
        <taxon>Burkholderiales</taxon>
        <taxon>Burkholderiaceae</taxon>
        <taxon>Ralstonia</taxon>
    </lineage>
</organism>
<keyword evidence="19" id="KW-1185">Reference proteome</keyword>
<dbReference type="SMART" id="SM00387">
    <property type="entry name" value="HATPase_c"/>
    <property type="match status" value="1"/>
</dbReference>
<dbReference type="Proteomes" id="UP000078572">
    <property type="component" value="Chromosome 1"/>
</dbReference>
<evidence type="ECO:0000256" key="9">
    <source>
        <dbReference type="ARBA" id="ARBA00022729"/>
    </source>
</evidence>
<dbReference type="PANTHER" id="PTHR43047:SF64">
    <property type="entry name" value="HISTIDINE KINASE CONTAINING CHEY-HOMOLOGOUS RECEIVER DOMAIN AND PAS DOMAIN-RELATED"/>
    <property type="match status" value="1"/>
</dbReference>
<keyword evidence="11" id="KW-0547">Nucleotide-binding</keyword>